<evidence type="ECO:0000259" key="1">
    <source>
        <dbReference type="PROSITE" id="PS51278"/>
    </source>
</evidence>
<sequence>MCGVIGIYSLKDKTKNVYPLVIKGLLDLQHRGQLSAGITSYNPERKRILQ</sequence>
<dbReference type="PROSITE" id="PS51278">
    <property type="entry name" value="GATASE_TYPE_2"/>
    <property type="match status" value="1"/>
</dbReference>
<dbReference type="Gene3D" id="3.60.20.10">
    <property type="entry name" value="Glutamine Phosphoribosylpyrophosphate, subunit 1, domain 1"/>
    <property type="match status" value="1"/>
</dbReference>
<gene>
    <name evidence="2" type="ORF">METZ01_LOCUS507134</name>
</gene>
<evidence type="ECO:0000313" key="2">
    <source>
        <dbReference type="EMBL" id="SVE54280.1"/>
    </source>
</evidence>
<protein>
    <recommendedName>
        <fullName evidence="1">Glutamine amidotransferase type-2 domain-containing protein</fullName>
    </recommendedName>
</protein>
<reference evidence="2" key="1">
    <citation type="submission" date="2018-05" db="EMBL/GenBank/DDBJ databases">
        <authorList>
            <person name="Lanie J.A."/>
            <person name="Ng W.-L."/>
            <person name="Kazmierczak K.M."/>
            <person name="Andrzejewski T.M."/>
            <person name="Davidsen T.M."/>
            <person name="Wayne K.J."/>
            <person name="Tettelin H."/>
            <person name="Glass J.I."/>
            <person name="Rusch D."/>
            <person name="Podicherti R."/>
            <person name="Tsui H.-C.T."/>
            <person name="Winkler M.E."/>
        </authorList>
    </citation>
    <scope>NUCLEOTIDE SEQUENCE</scope>
</reference>
<proteinExistence type="predicted"/>
<dbReference type="SUPFAM" id="SSF56235">
    <property type="entry name" value="N-terminal nucleophile aminohydrolases (Ntn hydrolases)"/>
    <property type="match status" value="1"/>
</dbReference>
<name>A0A383ED24_9ZZZZ</name>
<dbReference type="InterPro" id="IPR017932">
    <property type="entry name" value="GATase_2_dom"/>
</dbReference>
<dbReference type="InterPro" id="IPR029055">
    <property type="entry name" value="Ntn_hydrolases_N"/>
</dbReference>
<dbReference type="EMBL" id="UINC01224591">
    <property type="protein sequence ID" value="SVE54280.1"/>
    <property type="molecule type" value="Genomic_DNA"/>
</dbReference>
<accession>A0A383ED24</accession>
<feature type="domain" description="Glutamine amidotransferase type-2" evidence="1">
    <location>
        <begin position="2"/>
        <end position="50"/>
    </location>
</feature>
<feature type="non-terminal residue" evidence="2">
    <location>
        <position position="50"/>
    </location>
</feature>
<dbReference type="AlphaFoldDB" id="A0A383ED24"/>
<organism evidence="2">
    <name type="scientific">marine metagenome</name>
    <dbReference type="NCBI Taxonomy" id="408172"/>
    <lineage>
        <taxon>unclassified sequences</taxon>
        <taxon>metagenomes</taxon>
        <taxon>ecological metagenomes</taxon>
    </lineage>
</organism>